<dbReference type="Pfam" id="PF00535">
    <property type="entry name" value="Glycos_transf_2"/>
    <property type="match status" value="1"/>
</dbReference>
<dbReference type="AlphaFoldDB" id="A0A3D5QAT2"/>
<keyword evidence="2" id="KW-0808">Transferase</keyword>
<comment type="caution">
    <text evidence="2">The sequence shown here is derived from an EMBL/GenBank/DDBJ whole genome shotgun (WGS) entry which is preliminary data.</text>
</comment>
<organism evidence="2 3">
    <name type="scientific">Flexistipes sinusarabici</name>
    <dbReference type="NCBI Taxonomy" id="2352"/>
    <lineage>
        <taxon>Bacteria</taxon>
        <taxon>Pseudomonadati</taxon>
        <taxon>Deferribacterota</taxon>
        <taxon>Deferribacteres</taxon>
        <taxon>Deferribacterales</taxon>
        <taxon>Flexistipitaceae</taxon>
        <taxon>Flexistipes</taxon>
    </lineage>
</organism>
<dbReference type="EMBL" id="DPPF01000083">
    <property type="protein sequence ID" value="HCW92828.1"/>
    <property type="molecule type" value="Genomic_DNA"/>
</dbReference>
<dbReference type="InterPro" id="IPR001173">
    <property type="entry name" value="Glyco_trans_2-like"/>
</dbReference>
<feature type="domain" description="Glycosyltransferase 2-like" evidence="1">
    <location>
        <begin position="4"/>
        <end position="119"/>
    </location>
</feature>
<evidence type="ECO:0000259" key="1">
    <source>
        <dbReference type="Pfam" id="PF00535"/>
    </source>
</evidence>
<dbReference type="Proteomes" id="UP000262325">
    <property type="component" value="Unassembled WGS sequence"/>
</dbReference>
<evidence type="ECO:0000313" key="3">
    <source>
        <dbReference type="Proteomes" id="UP000262325"/>
    </source>
</evidence>
<dbReference type="GO" id="GO:0016740">
    <property type="term" value="F:transferase activity"/>
    <property type="evidence" value="ECO:0007669"/>
    <property type="project" value="UniProtKB-KW"/>
</dbReference>
<gene>
    <name evidence="2" type="ORF">DHM44_04020</name>
</gene>
<protein>
    <submittedName>
        <fullName evidence="2">Glycosyl transferase</fullName>
    </submittedName>
</protein>
<accession>A0A3D5QAT2</accession>
<evidence type="ECO:0000313" key="2">
    <source>
        <dbReference type="EMBL" id="HCW92828.1"/>
    </source>
</evidence>
<dbReference type="PANTHER" id="PTHR43685:SF2">
    <property type="entry name" value="GLYCOSYLTRANSFERASE 2-LIKE DOMAIN-CONTAINING PROTEIN"/>
    <property type="match status" value="1"/>
</dbReference>
<dbReference type="InterPro" id="IPR050834">
    <property type="entry name" value="Glycosyltransf_2"/>
</dbReference>
<dbReference type="PANTHER" id="PTHR43685">
    <property type="entry name" value="GLYCOSYLTRANSFERASE"/>
    <property type="match status" value="1"/>
</dbReference>
<proteinExistence type="predicted"/>
<dbReference type="InterPro" id="IPR029044">
    <property type="entry name" value="Nucleotide-diphossugar_trans"/>
</dbReference>
<reference evidence="2 3" key="1">
    <citation type="journal article" date="2018" name="Nat. Biotechnol.">
        <title>A standardized bacterial taxonomy based on genome phylogeny substantially revises the tree of life.</title>
        <authorList>
            <person name="Parks D.H."/>
            <person name="Chuvochina M."/>
            <person name="Waite D.W."/>
            <person name="Rinke C."/>
            <person name="Skarshewski A."/>
            <person name="Chaumeil P.A."/>
            <person name="Hugenholtz P."/>
        </authorList>
    </citation>
    <scope>NUCLEOTIDE SEQUENCE [LARGE SCALE GENOMIC DNA]</scope>
    <source>
        <strain evidence="2">UBA8672</strain>
    </source>
</reference>
<dbReference type="SUPFAM" id="SSF53448">
    <property type="entry name" value="Nucleotide-diphospho-sugar transferases"/>
    <property type="match status" value="1"/>
</dbReference>
<dbReference type="Gene3D" id="3.90.550.10">
    <property type="entry name" value="Spore Coat Polysaccharide Biosynthesis Protein SpsA, Chain A"/>
    <property type="match status" value="1"/>
</dbReference>
<sequence>MAVSVVIPVYNRASSIKDAVESVFLQKYPDIEIIVVDDGSDEKVNKNLRPYMSRIKYIRAENNRGVSAARNLGIDRASGDYIAFLDSDDLWLPGKLKEQIKLMEKEKTKVCHTDEFWYKKDRFVNQGTRHEKYGGWIFPLILDICRISPSSIIMHKTVIETAGKFDEHLPVCEDYDFWLRVASKFKISYLPVKLVVKRAYLNDQLSLNVPYLEYYRLLSLIKFVKKHCRLSYPYLKAAYSEIGRKYNIVKKGIDKYQ</sequence>
<name>A0A3D5QAT2_FLESI</name>